<proteinExistence type="inferred from homology"/>
<evidence type="ECO:0000256" key="1">
    <source>
        <dbReference type="ARBA" id="ARBA00001933"/>
    </source>
</evidence>
<dbReference type="SUPFAM" id="SSF53383">
    <property type="entry name" value="PLP-dependent transferases"/>
    <property type="match status" value="1"/>
</dbReference>
<name>A0A9D9NDP4_9SPIO</name>
<dbReference type="Gene3D" id="3.90.1150.10">
    <property type="entry name" value="Aspartate Aminotransferase, domain 1"/>
    <property type="match status" value="1"/>
</dbReference>
<protein>
    <submittedName>
        <fullName evidence="7">Low specificity L-threonine aldolase</fullName>
    </submittedName>
</protein>
<dbReference type="InterPro" id="IPR023603">
    <property type="entry name" value="Low_specificity_L-TA-like"/>
</dbReference>
<evidence type="ECO:0000256" key="3">
    <source>
        <dbReference type="ARBA" id="ARBA00022898"/>
    </source>
</evidence>
<reference evidence="7" key="2">
    <citation type="journal article" date="2021" name="PeerJ">
        <title>Extensive microbial diversity within the chicken gut microbiome revealed by metagenomics and culture.</title>
        <authorList>
            <person name="Gilroy R."/>
            <person name="Ravi A."/>
            <person name="Getino M."/>
            <person name="Pursley I."/>
            <person name="Horton D.L."/>
            <person name="Alikhan N.F."/>
            <person name="Baker D."/>
            <person name="Gharbi K."/>
            <person name="Hall N."/>
            <person name="Watson M."/>
            <person name="Adriaenssens E.M."/>
            <person name="Foster-Nyarko E."/>
            <person name="Jarju S."/>
            <person name="Secka A."/>
            <person name="Antonio M."/>
            <person name="Oren A."/>
            <person name="Chaudhuri R.R."/>
            <person name="La Ragione R."/>
            <person name="Hildebrand F."/>
            <person name="Pallen M.J."/>
        </authorList>
    </citation>
    <scope>NUCLEOTIDE SEQUENCE</scope>
    <source>
        <strain evidence="7">14700</strain>
    </source>
</reference>
<dbReference type="Pfam" id="PF01212">
    <property type="entry name" value="Beta_elim_lyase"/>
    <property type="match status" value="1"/>
</dbReference>
<evidence type="ECO:0000259" key="6">
    <source>
        <dbReference type="Pfam" id="PF01212"/>
    </source>
</evidence>
<dbReference type="InterPro" id="IPR001597">
    <property type="entry name" value="ArAA_b-elim_lyase/Thr_aldolase"/>
</dbReference>
<gene>
    <name evidence="7" type="ORF">IAA72_07560</name>
</gene>
<keyword evidence="4" id="KW-0456">Lyase</keyword>
<organism evidence="7 8">
    <name type="scientific">Candidatus Ornithospirochaeta stercoravium</name>
    <dbReference type="NCBI Taxonomy" id="2840897"/>
    <lineage>
        <taxon>Bacteria</taxon>
        <taxon>Pseudomonadati</taxon>
        <taxon>Spirochaetota</taxon>
        <taxon>Spirochaetia</taxon>
        <taxon>Spirochaetales</taxon>
        <taxon>Spirochaetaceae</taxon>
        <taxon>Spirochaetaceae incertae sedis</taxon>
        <taxon>Candidatus Ornithospirochaeta</taxon>
    </lineage>
</organism>
<dbReference type="GO" id="GO:0006545">
    <property type="term" value="P:glycine biosynthetic process"/>
    <property type="evidence" value="ECO:0007669"/>
    <property type="project" value="TreeGrafter"/>
</dbReference>
<feature type="modified residue" description="N6-(pyridoxal phosphate)lysine" evidence="5">
    <location>
        <position position="196"/>
    </location>
</feature>
<evidence type="ECO:0000256" key="5">
    <source>
        <dbReference type="PIRSR" id="PIRSR017617-1"/>
    </source>
</evidence>
<comment type="caution">
    <text evidence="7">The sequence shown here is derived from an EMBL/GenBank/DDBJ whole genome shotgun (WGS) entry which is preliminary data.</text>
</comment>
<dbReference type="Proteomes" id="UP000810292">
    <property type="component" value="Unassembled WGS sequence"/>
</dbReference>
<feature type="domain" description="Aromatic amino acid beta-eliminating lyase/threonine aldolase" evidence="6">
    <location>
        <begin position="3"/>
        <end position="280"/>
    </location>
</feature>
<dbReference type="InterPro" id="IPR015424">
    <property type="entry name" value="PyrdxlP-dep_Trfase"/>
</dbReference>
<dbReference type="Gene3D" id="3.40.640.10">
    <property type="entry name" value="Type I PLP-dependent aspartate aminotransferase-like (Major domain)"/>
    <property type="match status" value="1"/>
</dbReference>
<comment type="cofactor">
    <cofactor evidence="1">
        <name>pyridoxal 5'-phosphate</name>
        <dbReference type="ChEBI" id="CHEBI:597326"/>
    </cofactor>
</comment>
<evidence type="ECO:0000256" key="4">
    <source>
        <dbReference type="ARBA" id="ARBA00023239"/>
    </source>
</evidence>
<evidence type="ECO:0000256" key="2">
    <source>
        <dbReference type="ARBA" id="ARBA00006966"/>
    </source>
</evidence>
<dbReference type="NCBIfam" id="NF041359">
    <property type="entry name" value="GntG_guanitoxin"/>
    <property type="match status" value="1"/>
</dbReference>
<dbReference type="FunFam" id="3.40.640.10:FF:000030">
    <property type="entry name" value="Low-specificity L-threonine aldolase"/>
    <property type="match status" value="1"/>
</dbReference>
<dbReference type="GO" id="GO:0005829">
    <property type="term" value="C:cytosol"/>
    <property type="evidence" value="ECO:0007669"/>
    <property type="project" value="TreeGrafter"/>
</dbReference>
<accession>A0A9D9NDP4</accession>
<evidence type="ECO:0000313" key="8">
    <source>
        <dbReference type="Proteomes" id="UP000810292"/>
    </source>
</evidence>
<dbReference type="AlphaFoldDB" id="A0A9D9NDP4"/>
<comment type="similarity">
    <text evidence="2">Belongs to the threonine aldolase family.</text>
</comment>
<reference evidence="7" key="1">
    <citation type="submission" date="2020-10" db="EMBL/GenBank/DDBJ databases">
        <authorList>
            <person name="Gilroy R."/>
        </authorList>
    </citation>
    <scope>NUCLEOTIDE SEQUENCE</scope>
    <source>
        <strain evidence="7">14700</strain>
    </source>
</reference>
<dbReference type="InterPro" id="IPR015421">
    <property type="entry name" value="PyrdxlP-dep_Trfase_major"/>
</dbReference>
<dbReference type="PANTHER" id="PTHR48097">
    <property type="entry name" value="L-THREONINE ALDOLASE-RELATED"/>
    <property type="match status" value="1"/>
</dbReference>
<keyword evidence="3" id="KW-0663">Pyridoxal phosphate</keyword>
<dbReference type="PANTHER" id="PTHR48097:SF9">
    <property type="entry name" value="L-THREONINE ALDOLASE"/>
    <property type="match status" value="1"/>
</dbReference>
<dbReference type="InterPro" id="IPR015422">
    <property type="entry name" value="PyrdxlP-dep_Trfase_small"/>
</dbReference>
<evidence type="ECO:0000313" key="7">
    <source>
        <dbReference type="EMBL" id="MBO8469624.1"/>
    </source>
</evidence>
<dbReference type="GO" id="GO:0006567">
    <property type="term" value="P:L-threonine catabolic process"/>
    <property type="evidence" value="ECO:0007669"/>
    <property type="project" value="TreeGrafter"/>
</dbReference>
<dbReference type="EMBL" id="JADIMF010000122">
    <property type="protein sequence ID" value="MBO8469624.1"/>
    <property type="molecule type" value="Genomic_DNA"/>
</dbReference>
<dbReference type="GO" id="GO:0008732">
    <property type="term" value="F:L-allo-threonine aldolase activity"/>
    <property type="evidence" value="ECO:0007669"/>
    <property type="project" value="TreeGrafter"/>
</dbReference>
<dbReference type="PIRSF" id="PIRSF017617">
    <property type="entry name" value="Thr_aldolase"/>
    <property type="match status" value="1"/>
</dbReference>
<sequence length="335" mass="37125">MIDLRSDTFTKPTEAMRKAMYEAEVGDDVYGEDPTMNRLRDMGIEITGKEDALIVSSGCMGNLIPHMIKGGRGKEVLCAASSHIVCHEIGAIVSLSGTLPVIVPSDNGIMRSDDVEKNIHGYAYDMSETSMIEVENTTSGLIYPDSTLKDIKKIAENHNLWVHMDGARIFNASVETGIPVKTYASYSDDITFCLSKGLGCPAFSILASTKDFIKEAKRCRKILGGGMRQVGILAAAGIYALQHNVERLRDDHRHREEISKALSETTWADIVISSTNMIFFRSQYPIENIVEAFRKKGMLFLKDGGMGRIVLSMNVSDKDAEEAVRIIRETRVEEF</sequence>